<dbReference type="InterPro" id="IPR007110">
    <property type="entry name" value="Ig-like_dom"/>
</dbReference>
<dbReference type="InterPro" id="IPR003599">
    <property type="entry name" value="Ig_sub"/>
</dbReference>
<dbReference type="FunFam" id="2.60.40.10:FF:000437">
    <property type="entry name" value="Beat-IIIc, isoform A"/>
    <property type="match status" value="1"/>
</dbReference>
<dbReference type="InterPro" id="IPR013783">
    <property type="entry name" value="Ig-like_fold"/>
</dbReference>
<dbReference type="PROSITE" id="PS50835">
    <property type="entry name" value="IG_LIKE"/>
    <property type="match status" value="1"/>
</dbReference>
<accession>T1JRC2</accession>
<dbReference type="EnsemblMetazoa" id="tetur01g06370.1">
    <property type="protein sequence ID" value="tetur01g06370.1"/>
    <property type="gene ID" value="tetur01g06370"/>
</dbReference>
<proteinExistence type="predicted"/>
<reference evidence="3" key="2">
    <citation type="submission" date="2015-06" db="UniProtKB">
        <authorList>
            <consortium name="EnsemblMetazoa"/>
        </authorList>
    </citation>
    <scope>IDENTIFICATION</scope>
</reference>
<dbReference type="OrthoDB" id="6333371at2759"/>
<protein>
    <recommendedName>
        <fullName evidence="2">Ig-like domain-containing protein</fullName>
    </recommendedName>
</protein>
<evidence type="ECO:0000313" key="4">
    <source>
        <dbReference type="Proteomes" id="UP000015104"/>
    </source>
</evidence>
<dbReference type="Proteomes" id="UP000015104">
    <property type="component" value="Unassembled WGS sequence"/>
</dbReference>
<sequence>MDSMIYSFIIFLFNLDCTNSLKLTHLHVPQSVHRGESTWLNCSYDPGFDKIYSIKWYKNDVEFYRYLPTEKPSIQYYPSSGISIDVSKSVSANVYLTESTFQTEGLYRCEVSADAPSFQTVAREKHLKVYYLPEAGPTIEPIKWSYYRDYPVIDLICKSNPSKPSTQLTWLIDNQPSPEQYLSHNVTHNPSGLEVTRLRLTLPYQYGSLVNQFDLRCESRFLLTHVDQLQLTIRSNFFKPQSEDNSQSDNFPDDQITKTFNLTIYQDVESNILVKGYQLMYKINDLVNLICQVVKSRAHHKTKPTLKWLINNEEALADMTEAYQNEDFGEYTSRLGFNLSDRFFNMWSTFDNKIGPKIVFKCVAIHEEVLFRSGKDFIPDLQNNVISSARESTHSTNSGSIFRIDKMLTIGPLAITFAFYFRNFKNLFLCLL</sequence>
<dbReference type="SMART" id="SM00409">
    <property type="entry name" value="IG"/>
    <property type="match status" value="1"/>
</dbReference>
<evidence type="ECO:0000256" key="1">
    <source>
        <dbReference type="SAM" id="SignalP"/>
    </source>
</evidence>
<gene>
    <name evidence="3" type="primary">107363131</name>
</gene>
<keyword evidence="1" id="KW-0732">Signal</keyword>
<dbReference type="Gene3D" id="2.60.40.10">
    <property type="entry name" value="Immunoglobulins"/>
    <property type="match status" value="1"/>
</dbReference>
<evidence type="ECO:0000313" key="3">
    <source>
        <dbReference type="EnsemblMetazoa" id="tetur01g06370.1"/>
    </source>
</evidence>
<dbReference type="SUPFAM" id="SSF48726">
    <property type="entry name" value="Immunoglobulin"/>
    <property type="match status" value="1"/>
</dbReference>
<keyword evidence="4" id="KW-1185">Reference proteome</keyword>
<organism evidence="3 4">
    <name type="scientific">Tetranychus urticae</name>
    <name type="common">Two-spotted spider mite</name>
    <dbReference type="NCBI Taxonomy" id="32264"/>
    <lineage>
        <taxon>Eukaryota</taxon>
        <taxon>Metazoa</taxon>
        <taxon>Ecdysozoa</taxon>
        <taxon>Arthropoda</taxon>
        <taxon>Chelicerata</taxon>
        <taxon>Arachnida</taxon>
        <taxon>Acari</taxon>
        <taxon>Acariformes</taxon>
        <taxon>Trombidiformes</taxon>
        <taxon>Prostigmata</taxon>
        <taxon>Eleutherengona</taxon>
        <taxon>Raphignathae</taxon>
        <taxon>Tetranychoidea</taxon>
        <taxon>Tetranychidae</taxon>
        <taxon>Tetranychus</taxon>
    </lineage>
</organism>
<dbReference type="PANTHER" id="PTHR21261">
    <property type="entry name" value="BEAT PROTEIN"/>
    <property type="match status" value="1"/>
</dbReference>
<dbReference type="PANTHER" id="PTHR21261:SF15">
    <property type="entry name" value="BEATEN PATH IIIA, ISOFORM D-RELATED"/>
    <property type="match status" value="1"/>
</dbReference>
<dbReference type="HOGENOM" id="CLU_635123_0_0_1"/>
<dbReference type="AlphaFoldDB" id="T1JRC2"/>
<dbReference type="InterPro" id="IPR036179">
    <property type="entry name" value="Ig-like_dom_sf"/>
</dbReference>
<dbReference type="EMBL" id="CAEY01000447">
    <property type="status" value="NOT_ANNOTATED_CDS"/>
    <property type="molecule type" value="Genomic_DNA"/>
</dbReference>
<dbReference type="eggNOG" id="ENOG502QU73">
    <property type="taxonomic scope" value="Eukaryota"/>
</dbReference>
<evidence type="ECO:0000259" key="2">
    <source>
        <dbReference type="PROSITE" id="PS50835"/>
    </source>
</evidence>
<feature type="domain" description="Ig-like" evidence="2">
    <location>
        <begin position="35"/>
        <end position="122"/>
    </location>
</feature>
<name>T1JRC2_TETUR</name>
<reference evidence="4" key="1">
    <citation type="submission" date="2011-08" db="EMBL/GenBank/DDBJ databases">
        <authorList>
            <person name="Rombauts S."/>
        </authorList>
    </citation>
    <scope>NUCLEOTIDE SEQUENCE</scope>
    <source>
        <strain evidence="4">London</strain>
    </source>
</reference>
<dbReference type="KEGG" id="tut:107363131"/>
<feature type="chain" id="PRO_5004580542" description="Ig-like domain-containing protein" evidence="1">
    <location>
        <begin position="21"/>
        <end position="432"/>
    </location>
</feature>
<feature type="signal peptide" evidence="1">
    <location>
        <begin position="1"/>
        <end position="20"/>
    </location>
</feature>